<organism evidence="1 2">
    <name type="scientific">Aquibacillus albus</name>
    <dbReference type="NCBI Taxonomy" id="1168171"/>
    <lineage>
        <taxon>Bacteria</taxon>
        <taxon>Bacillati</taxon>
        <taxon>Bacillota</taxon>
        <taxon>Bacilli</taxon>
        <taxon>Bacillales</taxon>
        <taxon>Bacillaceae</taxon>
        <taxon>Aquibacillus</taxon>
    </lineage>
</organism>
<sequence>MGGYYFYNDYVYNDGKWTSKCIQIQDGKFARDLKGSANIKQMETDQFWVGPGKVYVDVEMPLFKANDKERIVKQYIYRGCTLLLCQLPIKSKNNFEQIFYHFRDALDGLPIDYMIVPKIPSTIISPEHVRFFGRKKMPFLILNLQNMEDLFRISWEWMEQSQSFSRIPILIDTSALEKKQDEAESTWRNLSEAFMVRTLPEKLSEFPLSKESLRLTGISPYKGEILPNGFADYNLFDLEKIPSIDECSKVRYHKAIPLVTVMNGNIIKSDYLINDNLNKGNFREISIPSHFLMV</sequence>
<evidence type="ECO:0000313" key="1">
    <source>
        <dbReference type="EMBL" id="MBM7569834.1"/>
    </source>
</evidence>
<protein>
    <submittedName>
        <fullName evidence="1">Uncharacterized protein</fullName>
    </submittedName>
</protein>
<comment type="caution">
    <text evidence="1">The sequence shown here is derived from an EMBL/GenBank/DDBJ whole genome shotgun (WGS) entry which is preliminary data.</text>
</comment>
<reference evidence="1 2" key="1">
    <citation type="submission" date="2021-01" db="EMBL/GenBank/DDBJ databases">
        <title>Genomic Encyclopedia of Type Strains, Phase IV (KMG-IV): sequencing the most valuable type-strain genomes for metagenomic binning, comparative biology and taxonomic classification.</title>
        <authorList>
            <person name="Goeker M."/>
        </authorList>
    </citation>
    <scope>NUCLEOTIDE SEQUENCE [LARGE SCALE GENOMIC DNA]</scope>
    <source>
        <strain evidence="1 2">DSM 23711</strain>
    </source>
</reference>
<accession>A0ABS2MVD7</accession>
<dbReference type="RefSeq" id="WP_204497279.1">
    <property type="nucleotide sequence ID" value="NZ_JAFBDR010000001.1"/>
</dbReference>
<name>A0ABS2MVD7_9BACI</name>
<keyword evidence="2" id="KW-1185">Reference proteome</keyword>
<proteinExistence type="predicted"/>
<evidence type="ECO:0000313" key="2">
    <source>
        <dbReference type="Proteomes" id="UP001296943"/>
    </source>
</evidence>
<dbReference type="EMBL" id="JAFBDR010000001">
    <property type="protein sequence ID" value="MBM7569834.1"/>
    <property type="molecule type" value="Genomic_DNA"/>
</dbReference>
<dbReference type="Proteomes" id="UP001296943">
    <property type="component" value="Unassembled WGS sequence"/>
</dbReference>
<gene>
    <name evidence="1" type="ORF">JOC48_000303</name>
</gene>